<proteinExistence type="predicted"/>
<name>A0ABV1TGK8_9ACTN</name>
<feature type="chain" id="PRO_5046828763" description="Secreted protein" evidence="2">
    <location>
        <begin position="28"/>
        <end position="94"/>
    </location>
</feature>
<dbReference type="Proteomes" id="UP001490365">
    <property type="component" value="Unassembled WGS sequence"/>
</dbReference>
<organism evidence="3 4">
    <name type="scientific">Streptomyces sp. 900105755</name>
    <dbReference type="NCBI Taxonomy" id="3154389"/>
    <lineage>
        <taxon>Bacteria</taxon>
        <taxon>Bacillati</taxon>
        <taxon>Actinomycetota</taxon>
        <taxon>Actinomycetes</taxon>
        <taxon>Kitasatosporales</taxon>
        <taxon>Streptomycetaceae</taxon>
        <taxon>Streptomyces</taxon>
    </lineage>
</organism>
<feature type="region of interest" description="Disordered" evidence="1">
    <location>
        <begin position="52"/>
        <end position="94"/>
    </location>
</feature>
<gene>
    <name evidence="3" type="ORF">ABT211_18020</name>
</gene>
<sequence>MRKFQRVALVAATVAGLSFLGAGVSSAAGGEDAPPQITAVANSTANALAVGGGYYSTPQAEPQGQPEAQPEAQPQEQGNSGPEQGGYDQNQGGE</sequence>
<dbReference type="EMBL" id="JBEOZM010000006">
    <property type="protein sequence ID" value="MER6269176.1"/>
    <property type="molecule type" value="Genomic_DNA"/>
</dbReference>
<evidence type="ECO:0000256" key="1">
    <source>
        <dbReference type="SAM" id="MobiDB-lite"/>
    </source>
</evidence>
<feature type="compositionally biased region" description="Low complexity" evidence="1">
    <location>
        <begin position="58"/>
        <end position="78"/>
    </location>
</feature>
<accession>A0ABV1TGK8</accession>
<protein>
    <recommendedName>
        <fullName evidence="5">Secreted protein</fullName>
    </recommendedName>
</protein>
<comment type="caution">
    <text evidence="3">The sequence shown here is derived from an EMBL/GenBank/DDBJ whole genome shotgun (WGS) entry which is preliminary data.</text>
</comment>
<reference evidence="3 4" key="1">
    <citation type="submission" date="2024-06" db="EMBL/GenBank/DDBJ databases">
        <title>The Natural Products Discovery Center: Release of the First 8490 Sequenced Strains for Exploring Actinobacteria Biosynthetic Diversity.</title>
        <authorList>
            <person name="Kalkreuter E."/>
            <person name="Kautsar S.A."/>
            <person name="Yang D."/>
            <person name="Bader C.D."/>
            <person name="Teijaro C.N."/>
            <person name="Fluegel L."/>
            <person name="Davis C.M."/>
            <person name="Simpson J.R."/>
            <person name="Lauterbach L."/>
            <person name="Steele A.D."/>
            <person name="Gui C."/>
            <person name="Meng S."/>
            <person name="Li G."/>
            <person name="Viehrig K."/>
            <person name="Ye F."/>
            <person name="Su P."/>
            <person name="Kiefer A.F."/>
            <person name="Nichols A."/>
            <person name="Cepeda A.J."/>
            <person name="Yan W."/>
            <person name="Fan B."/>
            <person name="Jiang Y."/>
            <person name="Adhikari A."/>
            <person name="Zheng C.-J."/>
            <person name="Schuster L."/>
            <person name="Cowan T.M."/>
            <person name="Smanski M.J."/>
            <person name="Chevrette M.G."/>
            <person name="De Carvalho L.P.S."/>
            <person name="Shen B."/>
        </authorList>
    </citation>
    <scope>NUCLEOTIDE SEQUENCE [LARGE SCALE GENOMIC DNA]</scope>
    <source>
        <strain evidence="3 4">NPDC001694</strain>
    </source>
</reference>
<feature type="signal peptide" evidence="2">
    <location>
        <begin position="1"/>
        <end position="27"/>
    </location>
</feature>
<evidence type="ECO:0008006" key="5">
    <source>
        <dbReference type="Google" id="ProtNLM"/>
    </source>
</evidence>
<evidence type="ECO:0000313" key="3">
    <source>
        <dbReference type="EMBL" id="MER6269176.1"/>
    </source>
</evidence>
<dbReference type="RefSeq" id="WP_351957702.1">
    <property type="nucleotide sequence ID" value="NZ_JBEOZM010000006.1"/>
</dbReference>
<evidence type="ECO:0000313" key="4">
    <source>
        <dbReference type="Proteomes" id="UP001490365"/>
    </source>
</evidence>
<evidence type="ECO:0000256" key="2">
    <source>
        <dbReference type="SAM" id="SignalP"/>
    </source>
</evidence>
<feature type="compositionally biased region" description="Polar residues" evidence="1">
    <location>
        <begin position="79"/>
        <end position="94"/>
    </location>
</feature>
<keyword evidence="2" id="KW-0732">Signal</keyword>
<keyword evidence="4" id="KW-1185">Reference proteome</keyword>